<dbReference type="SUPFAM" id="SSF52518">
    <property type="entry name" value="Thiamin diphosphate-binding fold (THDP-binding)"/>
    <property type="match status" value="2"/>
</dbReference>
<comment type="similarity">
    <text evidence="2 10">Belongs to the transketolase family. DXPS subfamily.</text>
</comment>
<accession>A0A1V6CDY8</accession>
<dbReference type="NCBIfam" id="TIGR00204">
    <property type="entry name" value="dxs"/>
    <property type="match status" value="1"/>
</dbReference>
<evidence type="ECO:0000256" key="5">
    <source>
        <dbReference type="ARBA" id="ARBA00022723"/>
    </source>
</evidence>
<comment type="subunit">
    <text evidence="3 10">Homodimer.</text>
</comment>
<dbReference type="Pfam" id="PF13292">
    <property type="entry name" value="DXP_synthase_N"/>
    <property type="match status" value="1"/>
</dbReference>
<name>A0A1V6CDY8_UNCT6</name>
<dbReference type="HAMAP" id="MF_00315">
    <property type="entry name" value="DXP_synth"/>
    <property type="match status" value="1"/>
</dbReference>
<dbReference type="Gene3D" id="3.40.50.920">
    <property type="match status" value="1"/>
</dbReference>
<feature type="domain" description="Transketolase-like pyrimidine-binding" evidence="11">
    <location>
        <begin position="314"/>
        <end position="476"/>
    </location>
</feature>
<dbReference type="Proteomes" id="UP000485562">
    <property type="component" value="Unassembled WGS sequence"/>
</dbReference>
<dbReference type="Pfam" id="PF02779">
    <property type="entry name" value="Transket_pyr"/>
    <property type="match status" value="1"/>
</dbReference>
<evidence type="ECO:0000256" key="10">
    <source>
        <dbReference type="HAMAP-Rule" id="MF_00315"/>
    </source>
</evidence>
<evidence type="ECO:0000256" key="6">
    <source>
        <dbReference type="ARBA" id="ARBA00022842"/>
    </source>
</evidence>
<evidence type="ECO:0000256" key="8">
    <source>
        <dbReference type="ARBA" id="ARBA00023052"/>
    </source>
</evidence>
<dbReference type="InterPro" id="IPR005475">
    <property type="entry name" value="Transketolase-like_Pyr-bd"/>
</dbReference>
<feature type="binding site" evidence="10">
    <location>
        <position position="147"/>
    </location>
    <ligand>
        <name>Mg(2+)</name>
        <dbReference type="ChEBI" id="CHEBI:18420"/>
    </ligand>
</feature>
<dbReference type="CDD" id="cd07033">
    <property type="entry name" value="TPP_PYR_DXS_TK_like"/>
    <property type="match status" value="1"/>
</dbReference>
<keyword evidence="8 10" id="KW-0786">Thiamine pyrophosphate</keyword>
<comment type="cofactor">
    <cofactor evidence="10">
        <name>Mg(2+)</name>
        <dbReference type="ChEBI" id="CHEBI:18420"/>
    </cofactor>
    <text evidence="10">Binds 1 Mg(2+) ion per subunit.</text>
</comment>
<dbReference type="PANTHER" id="PTHR43322">
    <property type="entry name" value="1-D-DEOXYXYLULOSE 5-PHOSPHATE SYNTHASE-RELATED"/>
    <property type="match status" value="1"/>
</dbReference>
<keyword evidence="5 10" id="KW-0479">Metal-binding</keyword>
<comment type="caution">
    <text evidence="12">The sequence shown here is derived from an EMBL/GenBank/DDBJ whole genome shotgun (WGS) entry which is preliminary data.</text>
</comment>
<feature type="binding site" evidence="10">
    <location>
        <position position="286"/>
    </location>
    <ligand>
        <name>thiamine diphosphate</name>
        <dbReference type="ChEBI" id="CHEBI:58937"/>
    </ligand>
</feature>
<feature type="binding site" evidence="10">
    <location>
        <position position="364"/>
    </location>
    <ligand>
        <name>thiamine diphosphate</name>
        <dbReference type="ChEBI" id="CHEBI:58937"/>
    </ligand>
</feature>
<dbReference type="SMART" id="SM00861">
    <property type="entry name" value="Transket_pyr"/>
    <property type="match status" value="1"/>
</dbReference>
<dbReference type="GO" id="GO:0005829">
    <property type="term" value="C:cytosol"/>
    <property type="evidence" value="ECO:0007669"/>
    <property type="project" value="TreeGrafter"/>
</dbReference>
<evidence type="ECO:0000256" key="1">
    <source>
        <dbReference type="ARBA" id="ARBA00004980"/>
    </source>
</evidence>
<feature type="binding site" evidence="10">
    <location>
        <position position="75"/>
    </location>
    <ligand>
        <name>thiamine diphosphate</name>
        <dbReference type="ChEBI" id="CHEBI:58937"/>
    </ligand>
</feature>
<keyword evidence="4 10" id="KW-0808">Transferase</keyword>
<dbReference type="GO" id="GO:0000287">
    <property type="term" value="F:magnesium ion binding"/>
    <property type="evidence" value="ECO:0007669"/>
    <property type="project" value="UniProtKB-UniRule"/>
</dbReference>
<sequence>MKTILEEIDESPKNLKNLTRAQLEQLAAEIRKTIIEVVSKNGGHLASNLGIVEITIVLHYILNIPPDKIIFDVGHQVYTHKLLTGRYKLFNTLRKYKGISGFPNSEESETDIFTTGHAGTAISAGIGIQTVEQERKNGAKTVVVIGDGSLTNGITFEGLNNLGTSKKNLLIILNDNNFSISKTRGSVSYYLTRLITMPVLAKSRDEIKEIIEKIPGGEQILKVSKDIEQKTKYLVIPGGFFEKLGIQYFGPIDGNDIHHLIDVIKNIIDKEGPIILHTITQKGKGYKPAEENPEKFHSIGTFNINSGYPLSTIKTTGSFVGEFLEQAGEKNDFYVITSAMEYGLGFDGFAKKFPERFFDVGIAESHSLIFASGIVKAGKRVFVGIYSTFLQRTYDQIFHDICLQKLPVVILVDRAGIVSGDGPTHQGIYDISFLRSIPEISVFSPYSLENLNNIMKIALQSKKPMVIRYPKELLPEKLDEIRQNGRFLCIGLGSIAQVAKQACLLLNQEGINLDFLPEDHVKPIDDKIKKILSEYDKVITCEEAILPGGFGTSILEFCNENNIQCKILRIGISDTFIETGSREEILESLELDVIGIMKKIRSFCEDA</sequence>
<comment type="catalytic activity">
    <reaction evidence="10">
        <text>D-glyceraldehyde 3-phosphate + pyruvate + H(+) = 1-deoxy-D-xylulose 5-phosphate + CO2</text>
        <dbReference type="Rhea" id="RHEA:12605"/>
        <dbReference type="ChEBI" id="CHEBI:15361"/>
        <dbReference type="ChEBI" id="CHEBI:15378"/>
        <dbReference type="ChEBI" id="CHEBI:16526"/>
        <dbReference type="ChEBI" id="CHEBI:57792"/>
        <dbReference type="ChEBI" id="CHEBI:59776"/>
        <dbReference type="EC" id="2.2.1.7"/>
    </reaction>
</comment>
<dbReference type="InterPro" id="IPR033248">
    <property type="entry name" value="Transketolase_C"/>
</dbReference>
<dbReference type="GO" id="GO:0009228">
    <property type="term" value="P:thiamine biosynthetic process"/>
    <property type="evidence" value="ECO:0007669"/>
    <property type="project" value="UniProtKB-UniRule"/>
</dbReference>
<dbReference type="GO" id="GO:0016114">
    <property type="term" value="P:terpenoid biosynthetic process"/>
    <property type="evidence" value="ECO:0007669"/>
    <property type="project" value="UniProtKB-UniRule"/>
</dbReference>
<dbReference type="CDD" id="cd02007">
    <property type="entry name" value="TPP_DXS"/>
    <property type="match status" value="1"/>
</dbReference>
<dbReference type="PROSITE" id="PS00801">
    <property type="entry name" value="TRANSKETOLASE_1"/>
    <property type="match status" value="1"/>
</dbReference>
<keyword evidence="6 10" id="KW-0460">Magnesium</keyword>
<evidence type="ECO:0000256" key="9">
    <source>
        <dbReference type="ARBA" id="ARBA00023229"/>
    </source>
</evidence>
<feature type="binding site" evidence="10">
    <location>
        <position position="176"/>
    </location>
    <ligand>
        <name>Mg(2+)</name>
        <dbReference type="ChEBI" id="CHEBI:18420"/>
    </ligand>
</feature>
<proteinExistence type="inferred from homology"/>
<dbReference type="EC" id="2.2.1.7" evidence="10"/>
<dbReference type="AlphaFoldDB" id="A0A1V6CDY8"/>
<evidence type="ECO:0000313" key="12">
    <source>
        <dbReference type="EMBL" id="OQB75122.1"/>
    </source>
</evidence>
<dbReference type="NCBIfam" id="NF003933">
    <property type="entry name" value="PRK05444.2-2"/>
    <property type="match status" value="1"/>
</dbReference>
<evidence type="ECO:0000259" key="11">
    <source>
        <dbReference type="SMART" id="SM00861"/>
    </source>
</evidence>
<dbReference type="GO" id="GO:0019288">
    <property type="term" value="P:isopentenyl diphosphate biosynthetic process, methylerythritol 4-phosphate pathway"/>
    <property type="evidence" value="ECO:0007669"/>
    <property type="project" value="TreeGrafter"/>
</dbReference>
<reference evidence="12" key="1">
    <citation type="submission" date="2017-02" db="EMBL/GenBank/DDBJ databases">
        <title>Delving into the versatile metabolic prowess of the omnipresent phylum Bacteroidetes.</title>
        <authorList>
            <person name="Nobu M.K."/>
            <person name="Mei R."/>
            <person name="Narihiro T."/>
            <person name="Kuroda K."/>
            <person name="Liu W.-T."/>
        </authorList>
    </citation>
    <scope>NUCLEOTIDE SEQUENCE</scope>
    <source>
        <strain evidence="12">ADurb.Bin131</strain>
    </source>
</reference>
<gene>
    <name evidence="10 12" type="primary">dxs</name>
    <name evidence="12" type="ORF">BWX89_00147</name>
</gene>
<dbReference type="UniPathway" id="UPA00064">
    <property type="reaction ID" value="UER00091"/>
</dbReference>
<keyword evidence="7 10" id="KW-0784">Thiamine biosynthesis</keyword>
<protein>
    <recommendedName>
        <fullName evidence="10">1-deoxy-D-xylulose-5-phosphate synthase</fullName>
        <ecNumber evidence="10">2.2.1.7</ecNumber>
    </recommendedName>
    <alternativeName>
        <fullName evidence="10">1-deoxyxylulose-5-phosphate synthase</fullName>
        <shortName evidence="10">DXP synthase</shortName>
        <shortName evidence="10">DXPS</shortName>
    </alternativeName>
</protein>
<comment type="function">
    <text evidence="10">Catalyzes the acyloin condensation reaction between C atoms 2 and 3 of pyruvate and glyceraldehyde 3-phosphate to yield 1-deoxy-D-xylulose-5-phosphate (DXP).</text>
</comment>
<dbReference type="PANTHER" id="PTHR43322:SF5">
    <property type="entry name" value="1-DEOXY-D-XYLULOSE-5-PHOSPHATE SYNTHASE, CHLOROPLASTIC"/>
    <property type="match status" value="1"/>
</dbReference>
<evidence type="ECO:0000256" key="4">
    <source>
        <dbReference type="ARBA" id="ARBA00022679"/>
    </source>
</evidence>
<dbReference type="Gene3D" id="3.40.50.970">
    <property type="match status" value="2"/>
</dbReference>
<comment type="pathway">
    <text evidence="1 10">Metabolic intermediate biosynthesis; 1-deoxy-D-xylulose 5-phosphate biosynthesis; 1-deoxy-D-xylulose 5-phosphate from D-glyceraldehyde 3-phosphate and pyruvate: step 1/1.</text>
</comment>
<evidence type="ECO:0000256" key="3">
    <source>
        <dbReference type="ARBA" id="ARBA00011738"/>
    </source>
</evidence>
<keyword evidence="9 10" id="KW-0414">Isoprene biosynthesis</keyword>
<feature type="binding site" evidence="10">
    <location>
        <begin position="116"/>
        <end position="118"/>
    </location>
    <ligand>
        <name>thiamine diphosphate</name>
        <dbReference type="ChEBI" id="CHEBI:58937"/>
    </ligand>
</feature>
<dbReference type="InterPro" id="IPR005477">
    <property type="entry name" value="Dxylulose-5-P_synthase"/>
</dbReference>
<dbReference type="GO" id="GO:0008661">
    <property type="term" value="F:1-deoxy-D-xylulose-5-phosphate synthase activity"/>
    <property type="evidence" value="ECO:0007669"/>
    <property type="project" value="UniProtKB-UniRule"/>
</dbReference>
<dbReference type="Pfam" id="PF02780">
    <property type="entry name" value="Transketolase_C"/>
    <property type="match status" value="1"/>
</dbReference>
<organism evidence="12">
    <name type="scientific">candidate division TA06 bacterium ADurb.Bin131</name>
    <dbReference type="NCBI Taxonomy" id="1852827"/>
    <lineage>
        <taxon>Bacteria</taxon>
        <taxon>Bacteria division TA06</taxon>
    </lineage>
</organism>
<evidence type="ECO:0000256" key="7">
    <source>
        <dbReference type="ARBA" id="ARBA00022977"/>
    </source>
</evidence>
<dbReference type="InterPro" id="IPR049557">
    <property type="entry name" value="Transketolase_CS"/>
</dbReference>
<dbReference type="SUPFAM" id="SSF52922">
    <property type="entry name" value="TK C-terminal domain-like"/>
    <property type="match status" value="1"/>
</dbReference>
<dbReference type="InterPro" id="IPR029061">
    <property type="entry name" value="THDP-binding"/>
</dbReference>
<feature type="binding site" evidence="10">
    <location>
        <position position="176"/>
    </location>
    <ligand>
        <name>thiamine diphosphate</name>
        <dbReference type="ChEBI" id="CHEBI:58937"/>
    </ligand>
</feature>
<dbReference type="GO" id="GO:0030976">
    <property type="term" value="F:thiamine pyrophosphate binding"/>
    <property type="evidence" value="ECO:0007669"/>
    <property type="project" value="UniProtKB-UniRule"/>
</dbReference>
<feature type="binding site" evidence="10">
    <location>
        <begin position="148"/>
        <end position="149"/>
    </location>
    <ligand>
        <name>thiamine diphosphate</name>
        <dbReference type="ChEBI" id="CHEBI:58937"/>
    </ligand>
</feature>
<dbReference type="InterPro" id="IPR009014">
    <property type="entry name" value="Transketo_C/PFOR_II"/>
</dbReference>
<comment type="cofactor">
    <cofactor evidence="10">
        <name>thiamine diphosphate</name>
        <dbReference type="ChEBI" id="CHEBI:58937"/>
    </cofactor>
    <text evidence="10">Binds 1 thiamine pyrophosphate per subunit.</text>
</comment>
<evidence type="ECO:0000256" key="2">
    <source>
        <dbReference type="ARBA" id="ARBA00011081"/>
    </source>
</evidence>
<dbReference type="EMBL" id="MWDQ01000023">
    <property type="protein sequence ID" value="OQB75122.1"/>
    <property type="molecule type" value="Genomic_DNA"/>
</dbReference>